<feature type="transmembrane region" description="Helical" evidence="2">
    <location>
        <begin position="5"/>
        <end position="23"/>
    </location>
</feature>
<sequence length="195" mass="21740">MYKKIIGTTLLIVLIGIVIYNGIKPEDSSVNEVDVTGDTSVNGTAIVSPNGSQGLKVGEKAIDFTLETLDGKKVTLSDYLGKKVFINFWASWCGPCRVEMPDMEKFNQEFNEEVIVLAINATGSEFRLKDVENFLDQGNFSFTTLLDPGDEITEKYRIVNIPTTYFIGTDGTIQEKPHSGPMTYEFMVEMKDKIN</sequence>
<evidence type="ECO:0000313" key="4">
    <source>
        <dbReference type="EMBL" id="MDC3421261.1"/>
    </source>
</evidence>
<comment type="caution">
    <text evidence="4">The sequence shown here is derived from an EMBL/GenBank/DDBJ whole genome shotgun (WGS) entry which is preliminary data.</text>
</comment>
<dbReference type="GO" id="GO:0016209">
    <property type="term" value="F:antioxidant activity"/>
    <property type="evidence" value="ECO:0007669"/>
    <property type="project" value="InterPro"/>
</dbReference>
<evidence type="ECO:0000256" key="2">
    <source>
        <dbReference type="SAM" id="Phobius"/>
    </source>
</evidence>
<dbReference type="PROSITE" id="PS51352">
    <property type="entry name" value="THIOREDOXIN_2"/>
    <property type="match status" value="1"/>
</dbReference>
<keyword evidence="2" id="KW-1133">Transmembrane helix</keyword>
<dbReference type="AlphaFoldDB" id="A0A9X3WPM0"/>
<accession>A0A9X3WPM0</accession>
<organism evidence="4 5">
    <name type="scientific">Aquibacillus koreensis</name>
    <dbReference type="NCBI Taxonomy" id="279446"/>
    <lineage>
        <taxon>Bacteria</taxon>
        <taxon>Bacillati</taxon>
        <taxon>Bacillota</taxon>
        <taxon>Bacilli</taxon>
        <taxon>Bacillales</taxon>
        <taxon>Bacillaceae</taxon>
        <taxon>Aquibacillus</taxon>
    </lineage>
</organism>
<dbReference type="RefSeq" id="WP_259869568.1">
    <property type="nucleotide sequence ID" value="NZ_JAOALK010000041.1"/>
</dbReference>
<dbReference type="GO" id="GO:0016491">
    <property type="term" value="F:oxidoreductase activity"/>
    <property type="evidence" value="ECO:0007669"/>
    <property type="project" value="InterPro"/>
</dbReference>
<evidence type="ECO:0000259" key="3">
    <source>
        <dbReference type="PROSITE" id="PS51352"/>
    </source>
</evidence>
<dbReference type="PROSITE" id="PS00194">
    <property type="entry name" value="THIOREDOXIN_1"/>
    <property type="match status" value="1"/>
</dbReference>
<dbReference type="SUPFAM" id="SSF52833">
    <property type="entry name" value="Thioredoxin-like"/>
    <property type="match status" value="1"/>
</dbReference>
<name>A0A9X3WPM0_9BACI</name>
<protein>
    <submittedName>
        <fullName evidence="4">TlpA family protein disulfide reductase</fullName>
    </submittedName>
</protein>
<keyword evidence="1" id="KW-1015">Disulfide bond</keyword>
<dbReference type="Pfam" id="PF00578">
    <property type="entry name" value="AhpC-TSA"/>
    <property type="match status" value="1"/>
</dbReference>
<dbReference type="EMBL" id="JAMQJZ010000010">
    <property type="protein sequence ID" value="MDC3421261.1"/>
    <property type="molecule type" value="Genomic_DNA"/>
</dbReference>
<proteinExistence type="predicted"/>
<dbReference type="CDD" id="cd02966">
    <property type="entry name" value="TlpA_like_family"/>
    <property type="match status" value="1"/>
</dbReference>
<keyword evidence="2" id="KW-0472">Membrane</keyword>
<keyword evidence="2" id="KW-0812">Transmembrane</keyword>
<evidence type="ECO:0000256" key="1">
    <source>
        <dbReference type="ARBA" id="ARBA00023157"/>
    </source>
</evidence>
<dbReference type="Proteomes" id="UP001145072">
    <property type="component" value="Unassembled WGS sequence"/>
</dbReference>
<evidence type="ECO:0000313" key="5">
    <source>
        <dbReference type="Proteomes" id="UP001145072"/>
    </source>
</evidence>
<dbReference type="InterPro" id="IPR050553">
    <property type="entry name" value="Thioredoxin_ResA/DsbE_sf"/>
</dbReference>
<dbReference type="InterPro" id="IPR036249">
    <property type="entry name" value="Thioredoxin-like_sf"/>
</dbReference>
<reference evidence="4" key="1">
    <citation type="submission" date="2022-06" db="EMBL/GenBank/DDBJ databases">
        <title>Aquibacillus sp. a new bacterium isolated from soil saline samples.</title>
        <authorList>
            <person name="Galisteo C."/>
            <person name="De La Haba R."/>
            <person name="Sanchez-Porro C."/>
            <person name="Ventosa A."/>
        </authorList>
    </citation>
    <scope>NUCLEOTIDE SEQUENCE</scope>
    <source>
        <strain evidence="4">JCM 12387</strain>
    </source>
</reference>
<dbReference type="PANTHER" id="PTHR42852:SF1">
    <property type="entry name" value="THIOREDOXIN-LIKE PROTEIN YNEN"/>
    <property type="match status" value="1"/>
</dbReference>
<gene>
    <name evidence="4" type="ORF">NC661_12860</name>
</gene>
<dbReference type="InterPro" id="IPR013766">
    <property type="entry name" value="Thioredoxin_domain"/>
</dbReference>
<dbReference type="PANTHER" id="PTHR42852">
    <property type="entry name" value="THIOL:DISULFIDE INTERCHANGE PROTEIN DSBE"/>
    <property type="match status" value="1"/>
</dbReference>
<dbReference type="InterPro" id="IPR000866">
    <property type="entry name" value="AhpC/TSA"/>
</dbReference>
<dbReference type="InterPro" id="IPR017937">
    <property type="entry name" value="Thioredoxin_CS"/>
</dbReference>
<dbReference type="Gene3D" id="3.40.30.10">
    <property type="entry name" value="Glutaredoxin"/>
    <property type="match status" value="1"/>
</dbReference>
<keyword evidence="5" id="KW-1185">Reference proteome</keyword>
<feature type="domain" description="Thioredoxin" evidence="3">
    <location>
        <begin position="55"/>
        <end position="195"/>
    </location>
</feature>